<dbReference type="AlphaFoldDB" id="A0A813ID44"/>
<dbReference type="SUPFAM" id="SSF57850">
    <property type="entry name" value="RING/U-box"/>
    <property type="match status" value="1"/>
</dbReference>
<evidence type="ECO:0000313" key="4">
    <source>
        <dbReference type="Proteomes" id="UP000626109"/>
    </source>
</evidence>
<dbReference type="Pfam" id="PF04564">
    <property type="entry name" value="U-box"/>
    <property type="match status" value="1"/>
</dbReference>
<evidence type="ECO:0000256" key="1">
    <source>
        <dbReference type="SAM" id="MobiDB-lite"/>
    </source>
</evidence>
<evidence type="ECO:0000259" key="2">
    <source>
        <dbReference type="PROSITE" id="PS51698"/>
    </source>
</evidence>
<feature type="domain" description="U-box" evidence="2">
    <location>
        <begin position="472"/>
        <end position="546"/>
    </location>
</feature>
<accession>A0A813ID44</accession>
<protein>
    <recommendedName>
        <fullName evidence="2">U-box domain-containing protein</fullName>
    </recommendedName>
</protein>
<dbReference type="InterPro" id="IPR013083">
    <property type="entry name" value="Znf_RING/FYVE/PHD"/>
</dbReference>
<dbReference type="EMBL" id="CAJNNW010006336">
    <property type="protein sequence ID" value="CAE8648204.1"/>
    <property type="molecule type" value="Genomic_DNA"/>
</dbReference>
<comment type="caution">
    <text evidence="3">The sequence shown here is derived from an EMBL/GenBank/DDBJ whole genome shotgun (WGS) entry which is preliminary data.</text>
</comment>
<dbReference type="GO" id="GO:0004842">
    <property type="term" value="F:ubiquitin-protein transferase activity"/>
    <property type="evidence" value="ECO:0007669"/>
    <property type="project" value="InterPro"/>
</dbReference>
<proteinExistence type="predicted"/>
<gene>
    <name evidence="3" type="ORF">PGLA2088_LOCUS6363</name>
</gene>
<name>A0A813ID44_POLGL</name>
<dbReference type="GO" id="GO:0016567">
    <property type="term" value="P:protein ubiquitination"/>
    <property type="evidence" value="ECO:0007669"/>
    <property type="project" value="InterPro"/>
</dbReference>
<dbReference type="InterPro" id="IPR003613">
    <property type="entry name" value="Ubox_domain"/>
</dbReference>
<dbReference type="Proteomes" id="UP000626109">
    <property type="component" value="Unassembled WGS sequence"/>
</dbReference>
<dbReference type="PROSITE" id="PS51698">
    <property type="entry name" value="U_BOX"/>
    <property type="match status" value="1"/>
</dbReference>
<evidence type="ECO:0000313" key="3">
    <source>
        <dbReference type="EMBL" id="CAE8648204.1"/>
    </source>
</evidence>
<dbReference type="Gene3D" id="3.30.40.10">
    <property type="entry name" value="Zinc/RING finger domain, C3HC4 (zinc finger)"/>
    <property type="match status" value="1"/>
</dbReference>
<dbReference type="SMART" id="SM00504">
    <property type="entry name" value="Ubox"/>
    <property type="match status" value="1"/>
</dbReference>
<reference evidence="3" key="1">
    <citation type="submission" date="2021-02" db="EMBL/GenBank/DDBJ databases">
        <authorList>
            <person name="Dougan E. K."/>
            <person name="Rhodes N."/>
            <person name="Thang M."/>
            <person name="Chan C."/>
        </authorList>
    </citation>
    <scope>NUCLEOTIDE SEQUENCE</scope>
</reference>
<organism evidence="3 4">
    <name type="scientific">Polarella glacialis</name>
    <name type="common">Dinoflagellate</name>
    <dbReference type="NCBI Taxonomy" id="89957"/>
    <lineage>
        <taxon>Eukaryota</taxon>
        <taxon>Sar</taxon>
        <taxon>Alveolata</taxon>
        <taxon>Dinophyceae</taxon>
        <taxon>Suessiales</taxon>
        <taxon>Suessiaceae</taxon>
        <taxon>Polarella</taxon>
    </lineage>
</organism>
<sequence>MELAARNRRVVEVLQHLHRAASAPGLVANVGLVRSEALSRRVSRCLEFLVDPLDGLSQHEASALICDLSRECLQLASFDNVEPPDESAEDTDDLIWGFGLPVAEVVGLGLACAAELLPPLGCDEEQDSDLTVIRQTILSMLGELAFDMDCLSMHMYGSLCRQTSPRDDAKLAAALQGISVWLLTTLGRATGLDQITSGTLWELALGDALWASVLAKGVLSFATCQVFALPVPEDLALLQHAMLKAVLGLPAADVAFLRESSTVTGNQVPIYAREASLAQHRAELALAAAECRLIESVFEAVKAAEPALHEELLCALVAFLAIMLRLQCVIRPNIEAATCYQLGPHSQDLWILLAKAVRPLGGRFAPAFLQDCAVLARVLRPPDPEALDHPELRQLLQQLAGNSCPSSEGAEVSSTTAAPTTTTTTITVSAAAAAATAAAAEDGGVPGPGPKLPSTGASAAEQRTDLRGLVKNAPPHLCCALDGKLLVDPVRSPQGLVFERGSLARALGARPGVCPLTGAPLELEACPRAVELRAQVTQWVRNRAPSTQRRCQHVPK</sequence>
<feature type="region of interest" description="Disordered" evidence="1">
    <location>
        <begin position="439"/>
        <end position="458"/>
    </location>
</feature>